<gene>
    <name evidence="3" type="ORF">EM595_2269</name>
</gene>
<dbReference type="RefSeq" id="WP_067431788.1">
    <property type="nucleotide sequence ID" value="NZ_JACSXG010000010.1"/>
</dbReference>
<proteinExistence type="predicted"/>
<dbReference type="EMBL" id="LN907827">
    <property type="protein sequence ID" value="CUU24502.1"/>
    <property type="molecule type" value="Genomic_DNA"/>
</dbReference>
<accession>A0A0U5L6W1</accession>
<feature type="chain" id="PRO_5006861098" evidence="2">
    <location>
        <begin position="23"/>
        <end position="85"/>
    </location>
</feature>
<organism evidence="3 4">
    <name type="scientific">Duffyella gerundensis</name>
    <dbReference type="NCBI Taxonomy" id="1619313"/>
    <lineage>
        <taxon>Bacteria</taxon>
        <taxon>Pseudomonadati</taxon>
        <taxon>Pseudomonadota</taxon>
        <taxon>Gammaproteobacteria</taxon>
        <taxon>Enterobacterales</taxon>
        <taxon>Erwiniaceae</taxon>
        <taxon>Duffyella</taxon>
    </lineage>
</organism>
<dbReference type="PATRIC" id="fig|1619313.3.peg.2360"/>
<protein>
    <submittedName>
        <fullName evidence="3">Putative secreted protein</fullName>
    </submittedName>
</protein>
<dbReference type="OrthoDB" id="6507275at2"/>
<dbReference type="AlphaFoldDB" id="A0A0U5L6W1"/>
<keyword evidence="4" id="KW-1185">Reference proteome</keyword>
<dbReference type="KEGG" id="ege:EM595_2269"/>
<keyword evidence="2" id="KW-0732">Signal</keyword>
<sequence length="85" mass="8628">MMMLKSGCVALAIMLLPCAAFAVTANGGDGLPGKAGRPGLPGCPGGTAPSQDGKFYLPGTQQPCHAGKNPPRVEQPVKKTPLERA</sequence>
<evidence type="ECO:0000256" key="2">
    <source>
        <dbReference type="SAM" id="SignalP"/>
    </source>
</evidence>
<evidence type="ECO:0000256" key="1">
    <source>
        <dbReference type="SAM" id="MobiDB-lite"/>
    </source>
</evidence>
<feature type="compositionally biased region" description="Basic and acidic residues" evidence="1">
    <location>
        <begin position="75"/>
        <end position="85"/>
    </location>
</feature>
<feature type="region of interest" description="Disordered" evidence="1">
    <location>
        <begin position="38"/>
        <end position="85"/>
    </location>
</feature>
<name>A0A0U5L6W1_9GAMM</name>
<reference evidence="4" key="1">
    <citation type="submission" date="2015-11" db="EMBL/GenBank/DDBJ databases">
        <authorList>
            <person name="Blom J."/>
        </authorList>
    </citation>
    <scope>NUCLEOTIDE SEQUENCE [LARGE SCALE GENOMIC DNA]</scope>
</reference>
<dbReference type="Proteomes" id="UP000059419">
    <property type="component" value="Chromosome 1"/>
</dbReference>
<evidence type="ECO:0000313" key="3">
    <source>
        <dbReference type="EMBL" id="CUU24502.1"/>
    </source>
</evidence>
<evidence type="ECO:0000313" key="4">
    <source>
        <dbReference type="Proteomes" id="UP000059419"/>
    </source>
</evidence>
<feature type="signal peptide" evidence="2">
    <location>
        <begin position="1"/>
        <end position="22"/>
    </location>
</feature>